<protein>
    <submittedName>
        <fullName evidence="1">Uncharacterized protein</fullName>
    </submittedName>
</protein>
<organism evidence="1 2">
    <name type="scientific">Pseudorhodoferax soli</name>
    <dbReference type="NCBI Taxonomy" id="545864"/>
    <lineage>
        <taxon>Bacteria</taxon>
        <taxon>Pseudomonadati</taxon>
        <taxon>Pseudomonadota</taxon>
        <taxon>Betaproteobacteria</taxon>
        <taxon>Burkholderiales</taxon>
        <taxon>Comamonadaceae</taxon>
    </lineage>
</organism>
<gene>
    <name evidence="1" type="ORF">DES41_110134</name>
</gene>
<dbReference type="EMBL" id="QPJK01000010">
    <property type="protein sequence ID" value="RCW66769.1"/>
    <property type="molecule type" value="Genomic_DNA"/>
</dbReference>
<reference evidence="1 2" key="1">
    <citation type="submission" date="2018-07" db="EMBL/GenBank/DDBJ databases">
        <title>Genomic Encyclopedia of Type Strains, Phase IV (KMG-IV): sequencing the most valuable type-strain genomes for metagenomic binning, comparative biology and taxonomic classification.</title>
        <authorList>
            <person name="Goeker M."/>
        </authorList>
    </citation>
    <scope>NUCLEOTIDE SEQUENCE [LARGE SCALE GENOMIC DNA]</scope>
    <source>
        <strain evidence="1 2">DSM 21634</strain>
    </source>
</reference>
<dbReference type="AlphaFoldDB" id="A0A368XGN9"/>
<evidence type="ECO:0000313" key="2">
    <source>
        <dbReference type="Proteomes" id="UP000252884"/>
    </source>
</evidence>
<dbReference type="OrthoDB" id="8912875at2"/>
<proteinExistence type="predicted"/>
<dbReference type="RefSeq" id="WP_114471277.1">
    <property type="nucleotide sequence ID" value="NZ_QPJK01000010.1"/>
</dbReference>
<name>A0A368XGN9_9BURK</name>
<evidence type="ECO:0000313" key="1">
    <source>
        <dbReference type="EMBL" id="RCW66769.1"/>
    </source>
</evidence>
<keyword evidence="2" id="KW-1185">Reference proteome</keyword>
<dbReference type="Proteomes" id="UP000252884">
    <property type="component" value="Unassembled WGS sequence"/>
</dbReference>
<accession>A0A368XGN9</accession>
<sequence length="73" mass="8362">MQSVPEGLGNQRYAQLQQWLQSPVQRAQRIVQVTAADWWPDGQVPQTRKAAGRVARAHREREQAHGVRGRRHA</sequence>
<comment type="caution">
    <text evidence="1">The sequence shown here is derived from an EMBL/GenBank/DDBJ whole genome shotgun (WGS) entry which is preliminary data.</text>
</comment>